<name>A0ABQ8I4J8_9ROSI</name>
<sequence length="479" mass="51545">MLILLISLISAVSAITVPTTIPSENRGQDLVVAIEEMQKANYFTFIMLINMSPSDDQKMFGNVTFLMPNDKTLSKANLNQQSVSDFLLHHTIPSALLFENLEHIPSGSLIPSSNPEYMLKISNGGRKSFFLNNVKIISPNICTLGSSIRCHGIDGVLNVTENNTSSLPATCSSNNTSPDVVVATPPLPQSSISAAAPPVLIDEDPNQQPRPEKSAGSLKCLSYGEISFKNDTSYGNHDRKNMGRAVGSGNRVVGSQGRTEPSGKISGSFNIQSDKFVGGNTSKKNGNNGDKAGASNIAKFGIKARVRVDNDKDTIMSYKNRGSRFDILEKAMQEEQEVEISNFECRNKQPEALSDITKGKGSRGFKGNHGEASISGKGKNIKISKSFKGSSTVKGGPKAKKELEDFGVLKHLPHEVVAFKGFQILDSKPSGISTVSGDPQNSIQNISTDTIVNKKVHIICNNFDEVAASLVEVIDDAQV</sequence>
<dbReference type="InterPro" id="IPR000782">
    <property type="entry name" value="FAS1_domain"/>
</dbReference>
<dbReference type="PANTHER" id="PTHR36069:SF1">
    <property type="entry name" value="EXPRESSED PROTEIN"/>
    <property type="match status" value="1"/>
</dbReference>
<reference evidence="5 6" key="1">
    <citation type="submission" date="2021-02" db="EMBL/GenBank/DDBJ databases">
        <title>Plant Genome Project.</title>
        <authorList>
            <person name="Zhang R.-G."/>
        </authorList>
    </citation>
    <scope>NUCLEOTIDE SEQUENCE [LARGE SCALE GENOMIC DNA]</scope>
    <source>
        <tissue evidence="5">Leaves</tissue>
    </source>
</reference>
<feature type="region of interest" description="Disordered" evidence="3">
    <location>
        <begin position="232"/>
        <end position="292"/>
    </location>
</feature>
<evidence type="ECO:0000256" key="2">
    <source>
        <dbReference type="ARBA" id="ARBA00022974"/>
    </source>
</evidence>
<evidence type="ECO:0000259" key="4">
    <source>
        <dbReference type="PROSITE" id="PS50213"/>
    </source>
</evidence>
<gene>
    <name evidence="5" type="ORF">JRO89_XS04G0062400</name>
</gene>
<dbReference type="PANTHER" id="PTHR36069">
    <property type="entry name" value="EXPRESSED PROTEIN-RELATED"/>
    <property type="match status" value="1"/>
</dbReference>
<comment type="similarity">
    <text evidence="1">Belongs to the fasciclin-like AGP family.</text>
</comment>
<feature type="domain" description="FAS1" evidence="4">
    <location>
        <begin position="27"/>
        <end position="157"/>
    </location>
</feature>
<organism evidence="5 6">
    <name type="scientific">Xanthoceras sorbifolium</name>
    <dbReference type="NCBI Taxonomy" id="99658"/>
    <lineage>
        <taxon>Eukaryota</taxon>
        <taxon>Viridiplantae</taxon>
        <taxon>Streptophyta</taxon>
        <taxon>Embryophyta</taxon>
        <taxon>Tracheophyta</taxon>
        <taxon>Spermatophyta</taxon>
        <taxon>Magnoliopsida</taxon>
        <taxon>eudicotyledons</taxon>
        <taxon>Gunneridae</taxon>
        <taxon>Pentapetalae</taxon>
        <taxon>rosids</taxon>
        <taxon>malvids</taxon>
        <taxon>Sapindales</taxon>
        <taxon>Sapindaceae</taxon>
        <taxon>Xanthoceroideae</taxon>
        <taxon>Xanthoceras</taxon>
    </lineage>
</organism>
<comment type="caution">
    <text evidence="5">The sequence shown here is derived from an EMBL/GenBank/DDBJ whole genome shotgun (WGS) entry which is preliminary data.</text>
</comment>
<evidence type="ECO:0000256" key="1">
    <source>
        <dbReference type="ARBA" id="ARBA00007843"/>
    </source>
</evidence>
<dbReference type="SUPFAM" id="SSF82153">
    <property type="entry name" value="FAS1 domain"/>
    <property type="match status" value="1"/>
</dbReference>
<keyword evidence="2" id="KW-0654">Proteoglycan</keyword>
<protein>
    <recommendedName>
        <fullName evidence="4">FAS1 domain-containing protein</fullName>
    </recommendedName>
</protein>
<dbReference type="Pfam" id="PF02469">
    <property type="entry name" value="Fasciclin"/>
    <property type="match status" value="1"/>
</dbReference>
<proteinExistence type="inferred from homology"/>
<feature type="compositionally biased region" description="Low complexity" evidence="3">
    <location>
        <begin position="278"/>
        <end position="291"/>
    </location>
</feature>
<evidence type="ECO:0000256" key="3">
    <source>
        <dbReference type="SAM" id="MobiDB-lite"/>
    </source>
</evidence>
<dbReference type="SMART" id="SM00554">
    <property type="entry name" value="FAS1"/>
    <property type="match status" value="1"/>
</dbReference>
<dbReference type="InterPro" id="IPR036378">
    <property type="entry name" value="FAS1_dom_sf"/>
</dbReference>
<dbReference type="Proteomes" id="UP000827721">
    <property type="component" value="Unassembled WGS sequence"/>
</dbReference>
<dbReference type="InterPro" id="IPR053339">
    <property type="entry name" value="FAS1_domain_protein"/>
</dbReference>
<dbReference type="Gene3D" id="2.30.180.10">
    <property type="entry name" value="FAS1 domain"/>
    <property type="match status" value="1"/>
</dbReference>
<evidence type="ECO:0000313" key="5">
    <source>
        <dbReference type="EMBL" id="KAH7571496.1"/>
    </source>
</evidence>
<evidence type="ECO:0000313" key="6">
    <source>
        <dbReference type="Proteomes" id="UP000827721"/>
    </source>
</evidence>
<dbReference type="EMBL" id="JAFEMO010000004">
    <property type="protein sequence ID" value="KAH7571496.1"/>
    <property type="molecule type" value="Genomic_DNA"/>
</dbReference>
<keyword evidence="2" id="KW-0325">Glycoprotein</keyword>
<accession>A0ABQ8I4J8</accession>
<dbReference type="PROSITE" id="PS50213">
    <property type="entry name" value="FAS1"/>
    <property type="match status" value="1"/>
</dbReference>
<keyword evidence="6" id="KW-1185">Reference proteome</keyword>